<dbReference type="InterPro" id="IPR019903">
    <property type="entry name" value="RIC_family"/>
</dbReference>
<evidence type="ECO:0000313" key="6">
    <source>
        <dbReference type="EMBL" id="SMO86592.1"/>
    </source>
</evidence>
<evidence type="ECO:0000259" key="5">
    <source>
        <dbReference type="Pfam" id="PF01814"/>
    </source>
</evidence>
<keyword evidence="2" id="KW-0963">Cytoplasm</keyword>
<accession>A0A521ERT0</accession>
<dbReference type="InterPro" id="IPR012312">
    <property type="entry name" value="Hemerythrin-like"/>
</dbReference>
<dbReference type="Gene3D" id="1.20.120.520">
    <property type="entry name" value="nmb1532 protein domain like"/>
    <property type="match status" value="1"/>
</dbReference>
<dbReference type="RefSeq" id="WP_142715714.1">
    <property type="nucleotide sequence ID" value="NZ_FXTH01000018.1"/>
</dbReference>
<keyword evidence="7" id="KW-1185">Reference proteome</keyword>
<evidence type="ECO:0000256" key="2">
    <source>
        <dbReference type="ARBA" id="ARBA00022490"/>
    </source>
</evidence>
<evidence type="ECO:0000256" key="3">
    <source>
        <dbReference type="ARBA" id="ARBA00022723"/>
    </source>
</evidence>
<dbReference type="GO" id="GO:0046872">
    <property type="term" value="F:metal ion binding"/>
    <property type="evidence" value="ECO:0007669"/>
    <property type="project" value="UniProtKB-KW"/>
</dbReference>
<keyword evidence="3" id="KW-0479">Metal-binding</keyword>
<dbReference type="EMBL" id="FXTH01000018">
    <property type="protein sequence ID" value="SMO86592.1"/>
    <property type="molecule type" value="Genomic_DNA"/>
</dbReference>
<feature type="domain" description="Hemerythrin-like" evidence="5">
    <location>
        <begin position="80"/>
        <end position="231"/>
    </location>
</feature>
<dbReference type="OrthoDB" id="9797132at2"/>
<dbReference type="AlphaFoldDB" id="A0A521ERT0"/>
<keyword evidence="4" id="KW-0408">Iron</keyword>
<proteinExistence type="predicted"/>
<protein>
    <submittedName>
        <fullName evidence="6">Regulator of cell morphogenesis and NO signaling</fullName>
    </submittedName>
</protein>
<dbReference type="PANTHER" id="PTHR36438">
    <property type="entry name" value="IRON-SULFUR CLUSTER REPAIR PROTEIN YTFE"/>
    <property type="match status" value="1"/>
</dbReference>
<evidence type="ECO:0000256" key="4">
    <source>
        <dbReference type="ARBA" id="ARBA00023004"/>
    </source>
</evidence>
<dbReference type="PANTHER" id="PTHR36438:SF1">
    <property type="entry name" value="IRON-SULFUR CLUSTER REPAIR PROTEIN YTFE"/>
    <property type="match status" value="1"/>
</dbReference>
<name>A0A521ERT0_9BACT</name>
<dbReference type="Pfam" id="PF04405">
    <property type="entry name" value="ScdA_N"/>
    <property type="match status" value="1"/>
</dbReference>
<evidence type="ECO:0000256" key="1">
    <source>
        <dbReference type="ARBA" id="ARBA00004496"/>
    </source>
</evidence>
<dbReference type="GO" id="GO:0005737">
    <property type="term" value="C:cytoplasm"/>
    <property type="evidence" value="ECO:0007669"/>
    <property type="project" value="UniProtKB-SubCell"/>
</dbReference>
<dbReference type="Pfam" id="PF01814">
    <property type="entry name" value="Hemerythrin"/>
    <property type="match status" value="1"/>
</dbReference>
<dbReference type="Proteomes" id="UP000317593">
    <property type="component" value="Unassembled WGS sequence"/>
</dbReference>
<reference evidence="6 7" key="1">
    <citation type="submission" date="2017-05" db="EMBL/GenBank/DDBJ databases">
        <authorList>
            <person name="Varghese N."/>
            <person name="Submissions S."/>
        </authorList>
    </citation>
    <scope>NUCLEOTIDE SEQUENCE [LARGE SCALE GENOMIC DNA]</scope>
    <source>
        <strain evidence="6 7">DSM 21194</strain>
    </source>
</reference>
<comment type="subcellular location">
    <subcellularLocation>
        <location evidence="1">Cytoplasm</location>
    </subcellularLocation>
</comment>
<dbReference type="NCBIfam" id="TIGR03652">
    <property type="entry name" value="FeS_repair_RIC"/>
    <property type="match status" value="1"/>
</dbReference>
<organism evidence="6 7">
    <name type="scientific">Fodinibius sediminis</name>
    <dbReference type="NCBI Taxonomy" id="1214077"/>
    <lineage>
        <taxon>Bacteria</taxon>
        <taxon>Pseudomonadati</taxon>
        <taxon>Balneolota</taxon>
        <taxon>Balneolia</taxon>
        <taxon>Balneolales</taxon>
        <taxon>Balneolaceae</taxon>
        <taxon>Fodinibius</taxon>
    </lineage>
</organism>
<sequence length="240" mass="27920">MQKEKARTIGQIVADNYQAAEVFNAFDMDFCCGGDRTVDEACQEVNINPNEVWQALKELETDGARQENYTEWSLDFLIDYIINNHHKFSREKLPEIGQYAKKVASVHGDRYPELQKIYYEFTKLHGDIINHLQKEEELLFPYVKRLVEAEKKGKQPKTPDFGKAANPISMMEHEHDQSGAAMEKIRELSDDFTPPDDACTTYRLLFENLEAFEKDLHKHVHLENNILFPKAIELEQSLNR</sequence>
<evidence type="ECO:0000313" key="7">
    <source>
        <dbReference type="Proteomes" id="UP000317593"/>
    </source>
</evidence>
<gene>
    <name evidence="6" type="ORF">SAMN06265218_11861</name>
</gene>